<dbReference type="InterPro" id="IPR000170">
    <property type="entry name" value="High_potential_FeS_prot"/>
</dbReference>
<dbReference type="SUPFAM" id="SSF57652">
    <property type="entry name" value="HIPIP (high potential iron protein)"/>
    <property type="match status" value="1"/>
</dbReference>
<dbReference type="RefSeq" id="WP_243538974.1">
    <property type="nucleotide sequence ID" value="NZ_CP093442.1"/>
</dbReference>
<comment type="subunit">
    <text evidence="7">Homodimer.</text>
</comment>
<evidence type="ECO:0000256" key="8">
    <source>
        <dbReference type="SAM" id="Phobius"/>
    </source>
</evidence>
<keyword evidence="8" id="KW-0812">Transmembrane</keyword>
<evidence type="ECO:0000313" key="10">
    <source>
        <dbReference type="EMBL" id="UOF02162.1"/>
    </source>
</evidence>
<dbReference type="InterPro" id="IPR006311">
    <property type="entry name" value="TAT_signal"/>
</dbReference>
<evidence type="ECO:0000256" key="7">
    <source>
        <dbReference type="RuleBase" id="RU000620"/>
    </source>
</evidence>
<evidence type="ECO:0000256" key="3">
    <source>
        <dbReference type="ARBA" id="ARBA00022723"/>
    </source>
</evidence>
<keyword evidence="1 7" id="KW-0813">Transport</keyword>
<evidence type="ECO:0000256" key="4">
    <source>
        <dbReference type="ARBA" id="ARBA00022982"/>
    </source>
</evidence>
<evidence type="ECO:0000256" key="1">
    <source>
        <dbReference type="ARBA" id="ARBA00022448"/>
    </source>
</evidence>
<dbReference type="Gene3D" id="4.10.490.10">
    <property type="entry name" value="High potential iron-sulphur protein"/>
    <property type="match status" value="1"/>
</dbReference>
<dbReference type="Proteomes" id="UP000830116">
    <property type="component" value="Chromosome"/>
</dbReference>
<keyword evidence="8" id="KW-1133">Transmembrane helix</keyword>
<dbReference type="EMBL" id="CP093442">
    <property type="protein sequence ID" value="UOF02162.1"/>
    <property type="molecule type" value="Genomic_DNA"/>
</dbReference>
<keyword evidence="6 7" id="KW-0411">Iron-sulfur</keyword>
<evidence type="ECO:0000259" key="9">
    <source>
        <dbReference type="PROSITE" id="PS51373"/>
    </source>
</evidence>
<feature type="transmembrane region" description="Helical" evidence="8">
    <location>
        <begin position="12"/>
        <end position="33"/>
    </location>
</feature>
<evidence type="ECO:0000256" key="2">
    <source>
        <dbReference type="ARBA" id="ARBA00022485"/>
    </source>
</evidence>
<keyword evidence="3 7" id="KW-0479">Metal-binding</keyword>
<sequence>MNNSNMNRRGFFSTLVKVAGAFVVAPTVINSVLTSTAEAQKKRGAAPAAAGGAMPMVDPNDAVAKAVKYVEDFKKTPDSKGNKCLTCSFYAKKETRNGKEAGTCTIFAGKLVYADAWCSSWNKKA</sequence>
<dbReference type="PROSITE" id="PS51318">
    <property type="entry name" value="TAT"/>
    <property type="match status" value="1"/>
</dbReference>
<comment type="function">
    <text evidence="7">Specific class of high-redox-potential 4Fe-4S ferredoxins. Functions in anaerobic electron transport in most purple and in some other photosynthetic bacteria and in at least one genus (Paracoccus) of halophilic, denitrifying bacteria.</text>
</comment>
<keyword evidence="5 7" id="KW-0408">Iron</keyword>
<gene>
    <name evidence="10" type="ORF">MNR06_04230</name>
</gene>
<evidence type="ECO:0000313" key="11">
    <source>
        <dbReference type="Proteomes" id="UP000830116"/>
    </source>
</evidence>
<keyword evidence="11" id="KW-1185">Reference proteome</keyword>
<comment type="similarity">
    <text evidence="7">Belongs to the high-potential iron-sulfur protein (HiPIP) family.</text>
</comment>
<proteinExistence type="inferred from homology"/>
<name>A0ABY4CE43_9BACT</name>
<dbReference type="PROSITE" id="PS51373">
    <property type="entry name" value="HIPIP"/>
    <property type="match status" value="1"/>
</dbReference>
<accession>A0ABY4CE43</accession>
<keyword evidence="2 7" id="KW-0004">4Fe-4S</keyword>
<reference evidence="10" key="1">
    <citation type="submission" date="2022-03" db="EMBL/GenBank/DDBJ databases">
        <title>Genome Identification and Characterization of new species Bdellovibrio reynosense LBG001 sp. nov. from a Mexico soil sample.</title>
        <authorList>
            <person name="Camilli A."/>
            <person name="Ajao Y."/>
            <person name="Guo X."/>
        </authorList>
    </citation>
    <scope>NUCLEOTIDE SEQUENCE</scope>
    <source>
        <strain evidence="10">LBG001</strain>
    </source>
</reference>
<feature type="domain" description="High potential iron-sulfur proteins family profile" evidence="9">
    <location>
        <begin position="51"/>
        <end position="125"/>
    </location>
</feature>
<dbReference type="Pfam" id="PF01355">
    <property type="entry name" value="HIPIP"/>
    <property type="match status" value="1"/>
</dbReference>
<evidence type="ECO:0000256" key="6">
    <source>
        <dbReference type="ARBA" id="ARBA00023014"/>
    </source>
</evidence>
<keyword evidence="8" id="KW-0472">Membrane</keyword>
<dbReference type="InterPro" id="IPR036369">
    <property type="entry name" value="HIPIP_sf"/>
</dbReference>
<evidence type="ECO:0000256" key="5">
    <source>
        <dbReference type="ARBA" id="ARBA00023004"/>
    </source>
</evidence>
<keyword evidence="4 7" id="KW-0249">Electron transport</keyword>
<protein>
    <recommendedName>
        <fullName evidence="7">High-potential iron-sulfur protein</fullName>
        <shortName evidence="7">HiPIP</shortName>
    </recommendedName>
</protein>
<organism evidence="10 11">
    <name type="scientific">Bdellovibrio reynosensis</name>
    <dbReference type="NCBI Taxonomy" id="2835041"/>
    <lineage>
        <taxon>Bacteria</taxon>
        <taxon>Pseudomonadati</taxon>
        <taxon>Bdellovibrionota</taxon>
        <taxon>Bdellovibrionia</taxon>
        <taxon>Bdellovibrionales</taxon>
        <taxon>Pseudobdellovibrionaceae</taxon>
        <taxon>Bdellovibrio</taxon>
    </lineage>
</organism>